<evidence type="ECO:0000259" key="1">
    <source>
        <dbReference type="Pfam" id="PF13649"/>
    </source>
</evidence>
<dbReference type="CDD" id="cd02440">
    <property type="entry name" value="AdoMet_MTases"/>
    <property type="match status" value="1"/>
</dbReference>
<dbReference type="Pfam" id="PF13649">
    <property type="entry name" value="Methyltransf_25"/>
    <property type="match status" value="1"/>
</dbReference>
<proteinExistence type="predicted"/>
<reference evidence="2" key="1">
    <citation type="journal article" date="2014" name="Int. J. Syst. Evol. Microbiol.">
        <title>Complete genome sequence of Corynebacterium casei LMG S-19264T (=DSM 44701T), isolated from a smear-ripened cheese.</title>
        <authorList>
            <consortium name="US DOE Joint Genome Institute (JGI-PGF)"/>
            <person name="Walter F."/>
            <person name="Albersmeier A."/>
            <person name="Kalinowski J."/>
            <person name="Ruckert C."/>
        </authorList>
    </citation>
    <scope>NUCLEOTIDE SEQUENCE</scope>
    <source>
        <strain evidence="2">KCTC 22169</strain>
    </source>
</reference>
<feature type="domain" description="Methyltransferase" evidence="1">
    <location>
        <begin position="40"/>
        <end position="130"/>
    </location>
</feature>
<dbReference type="InterPro" id="IPR041698">
    <property type="entry name" value="Methyltransf_25"/>
</dbReference>
<name>A0A918K6C4_9GAMM</name>
<dbReference type="EMBL" id="BMXR01000003">
    <property type="protein sequence ID" value="GGX47890.1"/>
    <property type="molecule type" value="Genomic_DNA"/>
</dbReference>
<comment type="caution">
    <text evidence="2">The sequence shown here is derived from an EMBL/GenBank/DDBJ whole genome shotgun (WGS) entry which is preliminary data.</text>
</comment>
<dbReference type="SUPFAM" id="SSF53335">
    <property type="entry name" value="S-adenosyl-L-methionine-dependent methyltransferases"/>
    <property type="match status" value="1"/>
</dbReference>
<protein>
    <submittedName>
        <fullName evidence="2">Tellurite resistance protein</fullName>
    </submittedName>
</protein>
<reference evidence="2" key="2">
    <citation type="submission" date="2020-09" db="EMBL/GenBank/DDBJ databases">
        <authorList>
            <person name="Sun Q."/>
            <person name="Kim S."/>
        </authorList>
    </citation>
    <scope>NUCLEOTIDE SEQUENCE</scope>
    <source>
        <strain evidence="2">KCTC 22169</strain>
    </source>
</reference>
<gene>
    <name evidence="2" type="ORF">GCM10007392_13450</name>
</gene>
<dbReference type="Gene3D" id="3.40.50.150">
    <property type="entry name" value="Vaccinia Virus protein VP39"/>
    <property type="match status" value="1"/>
</dbReference>
<sequence length="198" mass="22381">MNSHSDRWLAYYELTRSQPPRPHLIQALDLLSPDLPKTAIDMGCGTGRDAIHLAEQGFDVTAFDAEPTAIASLTHNTQVRPNLKPVLAHFHTFDYHPVSLINASSSLFFCEAEHFSDVWHRVRHAIHPGGLFCGQILGHDDSWTRLDRFRGVTVDSNDLETLFDGFDILHAHERDEPGTTALGKPKHWHYWTVIARKG</sequence>
<dbReference type="RefSeq" id="WP_189607746.1">
    <property type="nucleotide sequence ID" value="NZ_BMXR01000003.1"/>
</dbReference>
<accession>A0A918K6C4</accession>
<organism evidence="2 3">
    <name type="scientific">Saccharospirillum salsuginis</name>
    <dbReference type="NCBI Taxonomy" id="418750"/>
    <lineage>
        <taxon>Bacteria</taxon>
        <taxon>Pseudomonadati</taxon>
        <taxon>Pseudomonadota</taxon>
        <taxon>Gammaproteobacteria</taxon>
        <taxon>Oceanospirillales</taxon>
        <taxon>Saccharospirillaceae</taxon>
        <taxon>Saccharospirillum</taxon>
    </lineage>
</organism>
<keyword evidence="3" id="KW-1185">Reference proteome</keyword>
<dbReference type="AlphaFoldDB" id="A0A918K6C4"/>
<dbReference type="InterPro" id="IPR029063">
    <property type="entry name" value="SAM-dependent_MTases_sf"/>
</dbReference>
<evidence type="ECO:0000313" key="2">
    <source>
        <dbReference type="EMBL" id="GGX47890.1"/>
    </source>
</evidence>
<dbReference type="Proteomes" id="UP000626148">
    <property type="component" value="Unassembled WGS sequence"/>
</dbReference>
<evidence type="ECO:0000313" key="3">
    <source>
        <dbReference type="Proteomes" id="UP000626148"/>
    </source>
</evidence>